<dbReference type="Gene3D" id="3.30.1360.10">
    <property type="entry name" value="RNA polymerase, RBP11-like subunit"/>
    <property type="match status" value="1"/>
</dbReference>
<sequence length="119" mass="13251">MSAGVSGDLVGKVEILNPEALQKDPTNLTVILHEEDHTIGNSLKHILCKMAEVEFCGYNVPHPLEDKIFSSCTDTARCIGGKRSCRSNSTNLSLFLHLYDRNLKMLSKSFTRNERADLT</sequence>
<dbReference type="GO" id="GO:0046983">
    <property type="term" value="F:protein dimerization activity"/>
    <property type="evidence" value="ECO:0007669"/>
    <property type="project" value="InterPro"/>
</dbReference>
<evidence type="ECO:0000256" key="3">
    <source>
        <dbReference type="ARBA" id="ARBA00025751"/>
    </source>
</evidence>
<dbReference type="InterPro" id="IPR036603">
    <property type="entry name" value="RBP11-like"/>
</dbReference>
<organism evidence="5">
    <name type="scientific">Ascaris suum</name>
    <name type="common">Pig roundworm</name>
    <name type="synonym">Ascaris lumbricoides</name>
    <dbReference type="NCBI Taxonomy" id="6253"/>
    <lineage>
        <taxon>Eukaryota</taxon>
        <taxon>Metazoa</taxon>
        <taxon>Ecdysozoa</taxon>
        <taxon>Nematoda</taxon>
        <taxon>Chromadorea</taxon>
        <taxon>Rhabditida</taxon>
        <taxon>Spirurina</taxon>
        <taxon>Ascaridomorpha</taxon>
        <taxon>Ascaridoidea</taxon>
        <taxon>Ascarididae</taxon>
        <taxon>Ascaris</taxon>
    </lineage>
</organism>
<evidence type="ECO:0000313" key="5">
    <source>
        <dbReference type="EMBL" id="ADY46304.1"/>
    </source>
</evidence>
<dbReference type="GO" id="GO:0005666">
    <property type="term" value="C:RNA polymerase III complex"/>
    <property type="evidence" value="ECO:0007669"/>
    <property type="project" value="TreeGrafter"/>
</dbReference>
<comment type="similarity">
    <text evidence="3">Belongs to the archaeal Rpo11/eukaryotic RPB11/RPC19 RNA polymerase subunit family.</text>
</comment>
<dbReference type="AlphaFoldDB" id="F1L850"/>
<dbReference type="PANTHER" id="PTHR13946:SF28">
    <property type="entry name" value="DNA-DIRECTED RNA POLYMERASES I AND III SUBUNIT RPAC2"/>
    <property type="match status" value="1"/>
</dbReference>
<keyword evidence="2" id="KW-0804">Transcription</keyword>
<name>F1L850_ASCSU</name>
<dbReference type="GO" id="GO:0005736">
    <property type="term" value="C:RNA polymerase I complex"/>
    <property type="evidence" value="ECO:0007669"/>
    <property type="project" value="TreeGrafter"/>
</dbReference>
<dbReference type="GO" id="GO:0006383">
    <property type="term" value="P:transcription by RNA polymerase III"/>
    <property type="evidence" value="ECO:0007669"/>
    <property type="project" value="TreeGrafter"/>
</dbReference>
<proteinExistence type="evidence at transcript level"/>
<evidence type="ECO:0000259" key="4">
    <source>
        <dbReference type="Pfam" id="PF13656"/>
    </source>
</evidence>
<reference evidence="5" key="1">
    <citation type="journal article" date="2011" name="Genome Res.">
        <title>Deep small RNA sequencing from the nematode Ascaris reveals conservation, functional diversification, and novel developmental profiles.</title>
        <authorList>
            <person name="Wang J."/>
            <person name="Czech B."/>
            <person name="Crunk A."/>
            <person name="Wallace A."/>
            <person name="Mitreva M."/>
            <person name="Hannon G.J."/>
            <person name="Davis R.E."/>
        </authorList>
    </citation>
    <scope>NUCLEOTIDE SEQUENCE</scope>
</reference>
<dbReference type="GO" id="GO:0006362">
    <property type="term" value="P:transcription elongation by RNA polymerase I"/>
    <property type="evidence" value="ECO:0007669"/>
    <property type="project" value="TreeGrafter"/>
</dbReference>
<accession>F1L850</accession>
<dbReference type="PANTHER" id="PTHR13946">
    <property type="entry name" value="DNA-DIRECTED RNA POLYMERASE I,II,III"/>
    <property type="match status" value="1"/>
</dbReference>
<protein>
    <submittedName>
        <fullName evidence="5">DNA-directed RNA polymerases I and III subunit RPAC2</fullName>
    </submittedName>
</protein>
<evidence type="ECO:0000256" key="1">
    <source>
        <dbReference type="ARBA" id="ARBA00022478"/>
    </source>
</evidence>
<dbReference type="PROSITE" id="PS01154">
    <property type="entry name" value="RNA_POL_L_13KD"/>
    <property type="match status" value="1"/>
</dbReference>
<evidence type="ECO:0000256" key="2">
    <source>
        <dbReference type="ARBA" id="ARBA00023163"/>
    </source>
</evidence>
<feature type="domain" description="DNA-directed RNA polymerase RBP11-like dimerisation" evidence="4">
    <location>
        <begin position="28"/>
        <end position="68"/>
    </location>
</feature>
<keyword evidence="1 5" id="KW-0240">DNA-directed RNA polymerase</keyword>
<dbReference type="InterPro" id="IPR008193">
    <property type="entry name" value="RNA_pol_Rpb11_13-16kDa_CS"/>
</dbReference>
<dbReference type="InterPro" id="IPR009025">
    <property type="entry name" value="RBP11-like_dimer"/>
</dbReference>
<dbReference type="GO" id="GO:0003899">
    <property type="term" value="F:DNA-directed RNA polymerase activity"/>
    <property type="evidence" value="ECO:0007669"/>
    <property type="project" value="InterPro"/>
</dbReference>
<dbReference type="EMBL" id="JI173547">
    <property type="protein sequence ID" value="ADY46304.1"/>
    <property type="molecule type" value="mRNA"/>
</dbReference>
<dbReference type="SUPFAM" id="SSF55257">
    <property type="entry name" value="RBP11-like subunits of RNA polymerase"/>
    <property type="match status" value="1"/>
</dbReference>
<dbReference type="GO" id="GO:0003677">
    <property type="term" value="F:DNA binding"/>
    <property type="evidence" value="ECO:0007669"/>
    <property type="project" value="InterPro"/>
</dbReference>
<dbReference type="Pfam" id="PF13656">
    <property type="entry name" value="RNA_pol_L_2"/>
    <property type="match status" value="1"/>
</dbReference>